<proteinExistence type="predicted"/>
<sequence length="341" mass="39145">MKNKIPAITVIVPIYNVSPYLKQCLDSLIAQTFDNFEVIGIDDGSSDSSGAIFAKYLHDSRFKLYFNYENQGLPSARNVGIVNSKGQYLYFLDSDDWIGPQALEQLYEVAQEDKVDIVIGGLIKYYDETGKLKIAENHARLMNAPKSGIDIRTDPNLFWSVISANKLIKSDFIKHQGLYFKQTPRRYEDMATYKWYLCGAKVTTLDVITYFYRQRCLSNGQTSIMQDKSMDAFIDKILAFDDILRFTKNKGLLLTDLDPMHSQLAMMNLPRALTWIYKDVFTKNKDDLFGLQKFILANRQLLSLFNNSYIHNLPVKVKEIAGYILESDPRVCVDRCVKAYS</sequence>
<dbReference type="OrthoDB" id="9802649at2"/>
<dbReference type="GO" id="GO:0016758">
    <property type="term" value="F:hexosyltransferase activity"/>
    <property type="evidence" value="ECO:0007669"/>
    <property type="project" value="UniProtKB-ARBA"/>
</dbReference>
<feature type="domain" description="Glycosyltransferase 2-like" evidence="3">
    <location>
        <begin position="9"/>
        <end position="171"/>
    </location>
</feature>
<evidence type="ECO:0000313" key="4">
    <source>
        <dbReference type="EMBL" id="SDY35003.1"/>
    </source>
</evidence>
<evidence type="ECO:0000256" key="2">
    <source>
        <dbReference type="ARBA" id="ARBA00022679"/>
    </source>
</evidence>
<gene>
    <name evidence="4" type="ORF">SAMN05421644_15215</name>
</gene>
<protein>
    <submittedName>
        <fullName evidence="4">Glycosyl transferase family 2</fullName>
    </submittedName>
</protein>
<dbReference type="Gene3D" id="3.90.550.10">
    <property type="entry name" value="Spore Coat Polysaccharide Biosynthesis Protein SpsA, Chain A"/>
    <property type="match status" value="1"/>
</dbReference>
<reference evidence="5" key="1">
    <citation type="submission" date="2016-10" db="EMBL/GenBank/DDBJ databases">
        <authorList>
            <person name="Varghese N."/>
            <person name="Submissions S."/>
        </authorList>
    </citation>
    <scope>NUCLEOTIDE SEQUENCE [LARGE SCALE GENOMIC DNA]</scope>
    <source>
        <strain evidence="5">DSM 173</strain>
    </source>
</reference>
<organism evidence="4 5">
    <name type="scientific">Allochromatium warmingii</name>
    <name type="common">Chromatium warmingii</name>
    <dbReference type="NCBI Taxonomy" id="61595"/>
    <lineage>
        <taxon>Bacteria</taxon>
        <taxon>Pseudomonadati</taxon>
        <taxon>Pseudomonadota</taxon>
        <taxon>Gammaproteobacteria</taxon>
        <taxon>Chromatiales</taxon>
        <taxon>Chromatiaceae</taxon>
        <taxon>Allochromatium</taxon>
    </lineage>
</organism>
<accession>A0A1H3J4T5</accession>
<dbReference type="InterPro" id="IPR029044">
    <property type="entry name" value="Nucleotide-diphossugar_trans"/>
</dbReference>
<dbReference type="SUPFAM" id="SSF53448">
    <property type="entry name" value="Nucleotide-diphospho-sugar transferases"/>
    <property type="match status" value="1"/>
</dbReference>
<evidence type="ECO:0000259" key="3">
    <source>
        <dbReference type="Pfam" id="PF00535"/>
    </source>
</evidence>
<dbReference type="STRING" id="61595.SAMN05421644_15215"/>
<keyword evidence="5" id="KW-1185">Reference proteome</keyword>
<dbReference type="PANTHER" id="PTHR22916">
    <property type="entry name" value="GLYCOSYLTRANSFERASE"/>
    <property type="match status" value="1"/>
</dbReference>
<dbReference type="AlphaFoldDB" id="A0A1H3J4T5"/>
<dbReference type="RefSeq" id="WP_091335094.1">
    <property type="nucleotide sequence ID" value="NZ_FNOW01000052.1"/>
</dbReference>
<evidence type="ECO:0000313" key="5">
    <source>
        <dbReference type="Proteomes" id="UP000198672"/>
    </source>
</evidence>
<dbReference type="CDD" id="cd00761">
    <property type="entry name" value="Glyco_tranf_GTA_type"/>
    <property type="match status" value="1"/>
</dbReference>
<keyword evidence="1" id="KW-0328">Glycosyltransferase</keyword>
<dbReference type="Proteomes" id="UP000198672">
    <property type="component" value="Unassembled WGS sequence"/>
</dbReference>
<dbReference type="PANTHER" id="PTHR22916:SF51">
    <property type="entry name" value="GLYCOSYLTRANSFERASE EPSH-RELATED"/>
    <property type="match status" value="1"/>
</dbReference>
<dbReference type="InterPro" id="IPR001173">
    <property type="entry name" value="Glyco_trans_2-like"/>
</dbReference>
<dbReference type="EMBL" id="FNOW01000052">
    <property type="protein sequence ID" value="SDY35003.1"/>
    <property type="molecule type" value="Genomic_DNA"/>
</dbReference>
<keyword evidence="2 4" id="KW-0808">Transferase</keyword>
<name>A0A1H3J4T5_ALLWA</name>
<evidence type="ECO:0000256" key="1">
    <source>
        <dbReference type="ARBA" id="ARBA00022676"/>
    </source>
</evidence>
<dbReference type="Pfam" id="PF00535">
    <property type="entry name" value="Glycos_transf_2"/>
    <property type="match status" value="1"/>
</dbReference>